<evidence type="ECO:0000256" key="1">
    <source>
        <dbReference type="SAM" id="MobiDB-lite"/>
    </source>
</evidence>
<gene>
    <name evidence="2" type="ORF">SCLCIDRAFT_832947</name>
</gene>
<keyword evidence="3" id="KW-1185">Reference proteome</keyword>
<reference evidence="2 3" key="1">
    <citation type="submission" date="2014-04" db="EMBL/GenBank/DDBJ databases">
        <authorList>
            <consortium name="DOE Joint Genome Institute"/>
            <person name="Kuo A."/>
            <person name="Kohler A."/>
            <person name="Nagy L.G."/>
            <person name="Floudas D."/>
            <person name="Copeland A."/>
            <person name="Barry K.W."/>
            <person name="Cichocki N."/>
            <person name="Veneault-Fourrey C."/>
            <person name="LaButti K."/>
            <person name="Lindquist E.A."/>
            <person name="Lipzen A."/>
            <person name="Lundell T."/>
            <person name="Morin E."/>
            <person name="Murat C."/>
            <person name="Sun H."/>
            <person name="Tunlid A."/>
            <person name="Henrissat B."/>
            <person name="Grigoriev I.V."/>
            <person name="Hibbett D.S."/>
            <person name="Martin F."/>
            <person name="Nordberg H.P."/>
            <person name="Cantor M.N."/>
            <person name="Hua S.X."/>
        </authorList>
    </citation>
    <scope>NUCLEOTIDE SEQUENCE [LARGE SCALE GENOMIC DNA]</scope>
    <source>
        <strain evidence="2 3">Foug A</strain>
    </source>
</reference>
<name>A0A0C3DNS8_9AGAM</name>
<dbReference type="HOGENOM" id="CLU_1807358_0_0_1"/>
<dbReference type="AlphaFoldDB" id="A0A0C3DNS8"/>
<accession>A0A0C3DNS8</accession>
<feature type="region of interest" description="Disordered" evidence="1">
    <location>
        <begin position="99"/>
        <end position="128"/>
    </location>
</feature>
<dbReference type="InParanoid" id="A0A0C3DNS8"/>
<dbReference type="EMBL" id="KN822043">
    <property type="protein sequence ID" value="KIM62305.1"/>
    <property type="molecule type" value="Genomic_DNA"/>
</dbReference>
<sequence>MISPWEFVHTGTLPRCLFKADGSAVRPSPSALQDGCTYLASSRWHQHYCNLPTTVSCHPITNKYKLCPVRNVAIVSAKDAIIKRCHALMEMKKVWGRNRTGLYRKPSPSRRSRSHNNKGGSNVRHKSSHHVVTLILRVRLENI</sequence>
<reference evidence="3" key="2">
    <citation type="submission" date="2015-01" db="EMBL/GenBank/DDBJ databases">
        <title>Evolutionary Origins and Diversification of the Mycorrhizal Mutualists.</title>
        <authorList>
            <consortium name="DOE Joint Genome Institute"/>
            <consortium name="Mycorrhizal Genomics Consortium"/>
            <person name="Kohler A."/>
            <person name="Kuo A."/>
            <person name="Nagy L.G."/>
            <person name="Floudas D."/>
            <person name="Copeland A."/>
            <person name="Barry K.W."/>
            <person name="Cichocki N."/>
            <person name="Veneault-Fourrey C."/>
            <person name="LaButti K."/>
            <person name="Lindquist E.A."/>
            <person name="Lipzen A."/>
            <person name="Lundell T."/>
            <person name="Morin E."/>
            <person name="Murat C."/>
            <person name="Riley R."/>
            <person name="Ohm R."/>
            <person name="Sun H."/>
            <person name="Tunlid A."/>
            <person name="Henrissat B."/>
            <person name="Grigoriev I.V."/>
            <person name="Hibbett D.S."/>
            <person name="Martin F."/>
        </authorList>
    </citation>
    <scope>NUCLEOTIDE SEQUENCE [LARGE SCALE GENOMIC DNA]</scope>
    <source>
        <strain evidence="3">Foug A</strain>
    </source>
</reference>
<proteinExistence type="predicted"/>
<evidence type="ECO:0000313" key="3">
    <source>
        <dbReference type="Proteomes" id="UP000053989"/>
    </source>
</evidence>
<feature type="compositionally biased region" description="Basic residues" evidence="1">
    <location>
        <begin position="107"/>
        <end position="116"/>
    </location>
</feature>
<evidence type="ECO:0000313" key="2">
    <source>
        <dbReference type="EMBL" id="KIM62305.1"/>
    </source>
</evidence>
<organism evidence="2 3">
    <name type="scientific">Scleroderma citrinum Foug A</name>
    <dbReference type="NCBI Taxonomy" id="1036808"/>
    <lineage>
        <taxon>Eukaryota</taxon>
        <taxon>Fungi</taxon>
        <taxon>Dikarya</taxon>
        <taxon>Basidiomycota</taxon>
        <taxon>Agaricomycotina</taxon>
        <taxon>Agaricomycetes</taxon>
        <taxon>Agaricomycetidae</taxon>
        <taxon>Boletales</taxon>
        <taxon>Sclerodermatineae</taxon>
        <taxon>Sclerodermataceae</taxon>
        <taxon>Scleroderma</taxon>
    </lineage>
</organism>
<protein>
    <submittedName>
        <fullName evidence="2">Uncharacterized protein</fullName>
    </submittedName>
</protein>
<dbReference type="Proteomes" id="UP000053989">
    <property type="component" value="Unassembled WGS sequence"/>
</dbReference>